<feature type="transmembrane region" description="Helical" evidence="7">
    <location>
        <begin position="450"/>
        <end position="473"/>
    </location>
</feature>
<keyword evidence="4 7" id="KW-1133">Transmembrane helix</keyword>
<evidence type="ECO:0000256" key="4">
    <source>
        <dbReference type="ARBA" id="ARBA00022989"/>
    </source>
</evidence>
<evidence type="ECO:0000256" key="1">
    <source>
        <dbReference type="ARBA" id="ARBA00004651"/>
    </source>
</evidence>
<keyword evidence="3 7" id="KW-0812">Transmembrane</keyword>
<evidence type="ECO:0000256" key="2">
    <source>
        <dbReference type="ARBA" id="ARBA00022475"/>
    </source>
</evidence>
<evidence type="ECO:0000313" key="10">
    <source>
        <dbReference type="Proteomes" id="UP000664398"/>
    </source>
</evidence>
<dbReference type="Proteomes" id="UP000664398">
    <property type="component" value="Unassembled WGS sequence"/>
</dbReference>
<feature type="region of interest" description="Disordered" evidence="6">
    <location>
        <begin position="1"/>
        <end position="21"/>
    </location>
</feature>
<comment type="caution">
    <text evidence="9">The sequence shown here is derived from an EMBL/GenBank/DDBJ whole genome shotgun (WGS) entry which is preliminary data.</text>
</comment>
<feature type="transmembrane region" description="Helical" evidence="7">
    <location>
        <begin position="411"/>
        <end position="438"/>
    </location>
</feature>
<feature type="transmembrane region" description="Helical" evidence="7">
    <location>
        <begin position="493"/>
        <end position="513"/>
    </location>
</feature>
<evidence type="ECO:0000259" key="8">
    <source>
        <dbReference type="Pfam" id="PF03553"/>
    </source>
</evidence>
<feature type="transmembrane region" description="Helical" evidence="7">
    <location>
        <begin position="255"/>
        <end position="274"/>
    </location>
</feature>
<feature type="transmembrane region" description="Helical" evidence="7">
    <location>
        <begin position="70"/>
        <end position="88"/>
    </location>
</feature>
<dbReference type="AlphaFoldDB" id="A0A939LUP9"/>
<feature type="transmembrane region" description="Helical" evidence="7">
    <location>
        <begin position="225"/>
        <end position="243"/>
    </location>
</feature>
<feature type="domain" description="Na+/H+ antiporter NhaC-like C-terminal" evidence="8">
    <location>
        <begin position="224"/>
        <end position="510"/>
    </location>
</feature>
<feature type="transmembrane region" description="Helical" evidence="7">
    <location>
        <begin position="95"/>
        <end position="116"/>
    </location>
</feature>
<evidence type="ECO:0000256" key="6">
    <source>
        <dbReference type="SAM" id="MobiDB-lite"/>
    </source>
</evidence>
<feature type="transmembrane region" description="Helical" evidence="7">
    <location>
        <begin position="46"/>
        <end position="64"/>
    </location>
</feature>
<gene>
    <name evidence="9" type="ORF">J4H91_07325</name>
</gene>
<dbReference type="Pfam" id="PF03553">
    <property type="entry name" value="Na_H_antiporter"/>
    <property type="match status" value="1"/>
</dbReference>
<comment type="subcellular location">
    <subcellularLocation>
        <location evidence="1">Cell membrane</location>
        <topology evidence="1">Multi-pass membrane protein</topology>
    </subcellularLocation>
</comment>
<dbReference type="PANTHER" id="PTHR43478">
    <property type="entry name" value="NA+/H+ ANTIPORTER-RELATED"/>
    <property type="match status" value="1"/>
</dbReference>
<keyword evidence="10" id="KW-1185">Reference proteome</keyword>
<sequence length="515" mass="53845">MTQHSEAPAKGAETTDDRTAAVADTTGAETVAGEPGGRFSPGQRAIAGYTGLLVLFLVSLLAPSGEGAAYGWWSLLPAVTLFGFILTTHRVLEGFLWSGALATLMVYRGSFATAWMDALYGQLTDPDNISLLVLLTAIGGLIGVFEQMGLAASFAQAASKLARGPRAAGLITAISSILLSNDSYLSASGVGVSMSPLNQRYGLPRTFTASILRSTGETATTLNPIGSTSALVAGLMVAAGYGASEMSVYFEFFPFLFYSMAAVVIGVLLGARIIPVFGPMRRDFEAERAIRAERGAETVSTDSAETGKLPHFLNFLVPVAVVILATLLLGQIQLGFILAIAVTGVLLVAQRFTTIAGYVDSVVDGMKDIFSLVILMALAFVLVHGISMLGFTEFVVDNVSGVIAPQWLPLIIFVVFGATEMLVTLNWSLYILLTPVLVQLSTQIGASTPATVAALLSAGTFGVSAAISSDVGLLTASATRVPLYRHWITNLPYQLIAAVLAIVCFAVVGLLGVGV</sequence>
<evidence type="ECO:0000256" key="7">
    <source>
        <dbReference type="SAM" id="Phobius"/>
    </source>
</evidence>
<feature type="transmembrane region" description="Helical" evidence="7">
    <location>
        <begin position="369"/>
        <end position="391"/>
    </location>
</feature>
<evidence type="ECO:0000256" key="3">
    <source>
        <dbReference type="ARBA" id="ARBA00022692"/>
    </source>
</evidence>
<evidence type="ECO:0000256" key="5">
    <source>
        <dbReference type="ARBA" id="ARBA00023136"/>
    </source>
</evidence>
<keyword evidence="2" id="KW-1003">Cell membrane</keyword>
<accession>A0A939LUP9</accession>
<feature type="transmembrane region" description="Helical" evidence="7">
    <location>
        <begin position="128"/>
        <end position="155"/>
    </location>
</feature>
<proteinExistence type="predicted"/>
<keyword evidence="5 7" id="KW-0472">Membrane</keyword>
<protein>
    <recommendedName>
        <fullName evidence="8">Na+/H+ antiporter NhaC-like C-terminal domain-containing protein</fullName>
    </recommendedName>
</protein>
<name>A0A939LUP9_9MICO</name>
<dbReference type="PANTHER" id="PTHR43478:SF1">
    <property type="entry name" value="NA+_H+ ANTIPORTER NHAC-LIKE C-TERMINAL DOMAIN-CONTAINING PROTEIN"/>
    <property type="match status" value="1"/>
</dbReference>
<dbReference type="RefSeq" id="WP_208045608.1">
    <property type="nucleotide sequence ID" value="NZ_JAGDYL010000009.1"/>
</dbReference>
<dbReference type="InterPro" id="IPR018461">
    <property type="entry name" value="Na/H_Antiport_NhaC-like_C"/>
</dbReference>
<dbReference type="GO" id="GO:0005886">
    <property type="term" value="C:plasma membrane"/>
    <property type="evidence" value="ECO:0007669"/>
    <property type="project" value="UniProtKB-SubCell"/>
</dbReference>
<reference evidence="9" key="1">
    <citation type="submission" date="2021-03" db="EMBL/GenBank/DDBJ databases">
        <title>Leucobacter chromiisoli sp. nov., isolated from chromium-containing soil of chemical plant.</title>
        <authorList>
            <person name="Xu Z."/>
        </authorList>
    </citation>
    <scope>NUCLEOTIDE SEQUENCE</scope>
    <source>
        <strain evidence="9">A2</strain>
    </source>
</reference>
<feature type="transmembrane region" description="Helical" evidence="7">
    <location>
        <begin position="315"/>
        <end position="348"/>
    </location>
</feature>
<dbReference type="EMBL" id="JAGDYL010000009">
    <property type="protein sequence ID" value="MBO1805129.1"/>
    <property type="molecule type" value="Genomic_DNA"/>
</dbReference>
<evidence type="ECO:0000313" key="9">
    <source>
        <dbReference type="EMBL" id="MBO1805129.1"/>
    </source>
</evidence>
<organism evidence="9 10">
    <name type="scientific">Leucobacter ruminantium</name>
    <dbReference type="NCBI Taxonomy" id="1289170"/>
    <lineage>
        <taxon>Bacteria</taxon>
        <taxon>Bacillati</taxon>
        <taxon>Actinomycetota</taxon>
        <taxon>Actinomycetes</taxon>
        <taxon>Micrococcales</taxon>
        <taxon>Microbacteriaceae</taxon>
        <taxon>Leucobacter</taxon>
    </lineage>
</organism>